<dbReference type="InterPro" id="IPR019546">
    <property type="entry name" value="TAT_signal_bac_arc"/>
</dbReference>
<dbReference type="PANTHER" id="PTHR43177:SF3">
    <property type="entry name" value="PROTEIN NRFC HOMOLOG"/>
    <property type="match status" value="1"/>
</dbReference>
<dbReference type="GO" id="GO:0051539">
    <property type="term" value="F:4 iron, 4 sulfur cluster binding"/>
    <property type="evidence" value="ECO:0007669"/>
    <property type="project" value="UniProtKB-KW"/>
</dbReference>
<dbReference type="InParanoid" id="A0A1Q6DTN0"/>
<dbReference type="Gene3D" id="3.30.70.20">
    <property type="match status" value="2"/>
</dbReference>
<keyword evidence="1" id="KW-0004">4Fe-4S</keyword>
<evidence type="ECO:0000256" key="2">
    <source>
        <dbReference type="ARBA" id="ARBA00022723"/>
    </source>
</evidence>
<evidence type="ECO:0000256" key="4">
    <source>
        <dbReference type="ARBA" id="ARBA00023014"/>
    </source>
</evidence>
<accession>A0A1Q6DTN0</accession>
<dbReference type="AlphaFoldDB" id="A0A1Q6DTN0"/>
<dbReference type="Pfam" id="PF12800">
    <property type="entry name" value="Fer4_4"/>
    <property type="match status" value="1"/>
</dbReference>
<dbReference type="STRING" id="1903181.BTN85_0197"/>
<organism evidence="6 7">
    <name type="scientific">Methanohalarchaeum thermophilum</name>
    <dbReference type="NCBI Taxonomy" id="1903181"/>
    <lineage>
        <taxon>Archaea</taxon>
        <taxon>Methanobacteriati</taxon>
        <taxon>Methanobacteriota</taxon>
        <taxon>Methanonatronarchaeia</taxon>
        <taxon>Methanonatronarchaeales</taxon>
        <taxon>Methanonatronarchaeaceae</taxon>
        <taxon>Candidatus Methanohalarchaeum</taxon>
    </lineage>
</organism>
<dbReference type="PROSITE" id="PS51379">
    <property type="entry name" value="4FE4S_FER_2"/>
    <property type="match status" value="3"/>
</dbReference>
<dbReference type="PROSITE" id="PS51318">
    <property type="entry name" value="TAT"/>
    <property type="match status" value="1"/>
</dbReference>
<reference evidence="6" key="1">
    <citation type="submission" date="2016-12" db="EMBL/GenBank/DDBJ databases">
        <title>Discovery of methanogenic haloarchaea.</title>
        <authorList>
            <person name="Sorokin D.Y."/>
            <person name="Makarova K.S."/>
            <person name="Abbas B."/>
            <person name="Ferrer M."/>
            <person name="Golyshin P.N."/>
        </authorList>
    </citation>
    <scope>NUCLEOTIDE SEQUENCE [LARGE SCALE GENOMIC DNA]</scope>
    <source>
        <strain evidence="6">HMET1</strain>
    </source>
</reference>
<dbReference type="NCBIfam" id="TIGR01409">
    <property type="entry name" value="TAT_signal_seq"/>
    <property type="match status" value="1"/>
</dbReference>
<evidence type="ECO:0000313" key="7">
    <source>
        <dbReference type="Proteomes" id="UP000185744"/>
    </source>
</evidence>
<evidence type="ECO:0000259" key="5">
    <source>
        <dbReference type="PROSITE" id="PS51379"/>
    </source>
</evidence>
<feature type="domain" description="4Fe-4S ferredoxin-type" evidence="5">
    <location>
        <begin position="62"/>
        <end position="81"/>
    </location>
</feature>
<protein>
    <submittedName>
        <fullName evidence="6">Fe-S-cluster-containing hydrogenase component 2, HycB</fullName>
    </submittedName>
</protein>
<keyword evidence="2" id="KW-0479">Metal-binding</keyword>
<dbReference type="Pfam" id="PF13247">
    <property type="entry name" value="Fer4_11"/>
    <property type="match status" value="1"/>
</dbReference>
<feature type="domain" description="4Fe-4S ferredoxin-type" evidence="5">
    <location>
        <begin position="106"/>
        <end position="137"/>
    </location>
</feature>
<dbReference type="Proteomes" id="UP000185744">
    <property type="component" value="Unassembled WGS sequence"/>
</dbReference>
<dbReference type="InterPro" id="IPR017896">
    <property type="entry name" value="4Fe4S_Fe-S-bd"/>
</dbReference>
<evidence type="ECO:0000313" key="6">
    <source>
        <dbReference type="EMBL" id="OKY77729.1"/>
    </source>
</evidence>
<gene>
    <name evidence="6" type="ORF">BTN85_0197</name>
</gene>
<dbReference type="GO" id="GO:0046872">
    <property type="term" value="F:metal ion binding"/>
    <property type="evidence" value="ECO:0007669"/>
    <property type="project" value="UniProtKB-KW"/>
</dbReference>
<sequence>MIRMRYRKKMVNRRDFLKGIAGGAGAAVAGFALGSSTDLMKEVEGRTFENLKSMVEAPPSEAYLLVDREKCAGCRSCMLACSLVHEGKENLSLSRIQVIENPLAGFPDDLVQEQCRQCQYPECVAACPTGALSVDEVNGNVRLVDEEKCIGCQRCIEACDQINNPARAAWNHEDEYSLKCDLCIDTPHWEENGGPDGKQACVEICPVNAIKTTDQIPVQIGQKGYKVNLRSSKWKELGFPVE</sequence>
<dbReference type="EMBL" id="MSDW01000001">
    <property type="protein sequence ID" value="OKY77729.1"/>
    <property type="molecule type" value="Genomic_DNA"/>
</dbReference>
<feature type="domain" description="4Fe-4S ferredoxin-type" evidence="5">
    <location>
        <begin position="140"/>
        <end position="159"/>
    </location>
</feature>
<dbReference type="PANTHER" id="PTHR43177">
    <property type="entry name" value="PROTEIN NRFC"/>
    <property type="match status" value="1"/>
</dbReference>
<evidence type="ECO:0000256" key="1">
    <source>
        <dbReference type="ARBA" id="ARBA00022485"/>
    </source>
</evidence>
<keyword evidence="7" id="KW-1185">Reference proteome</keyword>
<proteinExistence type="predicted"/>
<dbReference type="InterPro" id="IPR050954">
    <property type="entry name" value="ET_IronSulfur_Cluster-Binding"/>
</dbReference>
<comment type="caution">
    <text evidence="6">The sequence shown here is derived from an EMBL/GenBank/DDBJ whole genome shotgun (WGS) entry which is preliminary data.</text>
</comment>
<dbReference type="CDD" id="cd10550">
    <property type="entry name" value="DMSOR_beta_like"/>
    <property type="match status" value="1"/>
</dbReference>
<name>A0A1Q6DTN0_METT1</name>
<evidence type="ECO:0000256" key="3">
    <source>
        <dbReference type="ARBA" id="ARBA00023004"/>
    </source>
</evidence>
<keyword evidence="4" id="KW-0411">Iron-sulfur</keyword>
<dbReference type="InterPro" id="IPR006311">
    <property type="entry name" value="TAT_signal"/>
</dbReference>
<dbReference type="SUPFAM" id="SSF54862">
    <property type="entry name" value="4Fe-4S ferredoxins"/>
    <property type="match status" value="1"/>
</dbReference>
<keyword evidence="3" id="KW-0408">Iron</keyword>